<dbReference type="RefSeq" id="WP_080065050.1">
    <property type="nucleotide sequence ID" value="NZ_MZGX01000017.1"/>
</dbReference>
<accession>A0A1V4SJ02</accession>
<feature type="transmembrane region" description="Helical" evidence="2">
    <location>
        <begin position="219"/>
        <end position="246"/>
    </location>
</feature>
<feature type="transmembrane region" description="Helical" evidence="2">
    <location>
        <begin position="410"/>
        <end position="432"/>
    </location>
</feature>
<evidence type="ECO:0000256" key="1">
    <source>
        <dbReference type="SAM" id="MobiDB-lite"/>
    </source>
</evidence>
<dbReference type="Pfam" id="PF09546">
    <property type="entry name" value="Spore_III_AE"/>
    <property type="match status" value="1"/>
</dbReference>
<dbReference type="Proteomes" id="UP000191554">
    <property type="component" value="Unassembled WGS sequence"/>
</dbReference>
<feature type="transmembrane region" description="Helical" evidence="2">
    <location>
        <begin position="361"/>
        <end position="384"/>
    </location>
</feature>
<dbReference type="InterPro" id="IPR014194">
    <property type="entry name" value="Spore_III_AE"/>
</dbReference>
<keyword evidence="2" id="KW-1133">Transmembrane helix</keyword>
<comment type="caution">
    <text evidence="3">The sequence shown here is derived from an EMBL/GenBank/DDBJ whole genome shotgun (WGS) entry which is preliminary data.</text>
</comment>
<name>A0A1V4SJ02_RUMHU</name>
<dbReference type="AlphaFoldDB" id="A0A1V4SJ02"/>
<evidence type="ECO:0000313" key="3">
    <source>
        <dbReference type="EMBL" id="OPX43445.1"/>
    </source>
</evidence>
<gene>
    <name evidence="3" type="primary">spoIIIAE</name>
    <name evidence="3" type="ORF">CLHUN_25920</name>
</gene>
<dbReference type="EMBL" id="MZGX01000017">
    <property type="protein sequence ID" value="OPX43445.1"/>
    <property type="molecule type" value="Genomic_DNA"/>
</dbReference>
<keyword evidence="2" id="KW-0472">Membrane</keyword>
<keyword evidence="4" id="KW-1185">Reference proteome</keyword>
<proteinExistence type="predicted"/>
<feature type="transmembrane region" description="Helical" evidence="2">
    <location>
        <begin position="296"/>
        <end position="317"/>
    </location>
</feature>
<feature type="region of interest" description="Disordered" evidence="1">
    <location>
        <begin position="48"/>
        <end position="73"/>
    </location>
</feature>
<protein>
    <submittedName>
        <fullName evidence="3">Stage III sporulation protein AE</fullName>
    </submittedName>
</protein>
<feature type="compositionally biased region" description="Basic and acidic residues" evidence="1">
    <location>
        <begin position="57"/>
        <end position="68"/>
    </location>
</feature>
<organism evidence="3 4">
    <name type="scientific">Ruminiclostridium hungatei</name>
    <name type="common">Clostridium hungatei</name>
    <dbReference type="NCBI Taxonomy" id="48256"/>
    <lineage>
        <taxon>Bacteria</taxon>
        <taxon>Bacillati</taxon>
        <taxon>Bacillota</taxon>
        <taxon>Clostridia</taxon>
        <taxon>Eubacteriales</taxon>
        <taxon>Oscillospiraceae</taxon>
        <taxon>Ruminiclostridium</taxon>
    </lineage>
</organism>
<evidence type="ECO:0000313" key="4">
    <source>
        <dbReference type="Proteomes" id="UP000191554"/>
    </source>
</evidence>
<sequence>MQRKSMVERTAQLQKYKIFILLLIVMLGLFLPAEIRAAGSGETLQDKSLAKDTAALPEHRKTESRNGKGSENAGITQDELGIINEQLESNNSSGIGDTLKKFYTGETQKLFPDFNPEEILSDAAKGDFKFSIQGLLNRIIRYLLEEVFLNINVLLKIVILAIICAILKNLQNSFLGESVGELAFFVCYIVIVSVLMVSFSSAMNMCFSIIDSMVTFMHAIIPLLITLLVSAGNLTSAGVFQPVLIMLVEVGATVIKNFFIPLIFLVTVLNIVNNISDKVQLTKLSGFMKQICTWGLGLILTVFIGIVSIQGSMGAVVDGVTSKTAKYALGTFIPVVGKYLADAADTVVGCTLVIKNASGVIAMLGIIIICLAPLLKILAMIILYKLACAFVEPISDRKITNCLNDMAGSLTYILGVTAAVAVMFLIAITVVISTTNISAMIR</sequence>
<dbReference type="NCBIfam" id="TIGR02829">
    <property type="entry name" value="spore_III_AE"/>
    <property type="match status" value="1"/>
</dbReference>
<feature type="transmembrane region" description="Helical" evidence="2">
    <location>
        <begin position="258"/>
        <end position="276"/>
    </location>
</feature>
<keyword evidence="2" id="KW-0812">Transmembrane</keyword>
<evidence type="ECO:0000256" key="2">
    <source>
        <dbReference type="SAM" id="Phobius"/>
    </source>
</evidence>
<feature type="transmembrane region" description="Helical" evidence="2">
    <location>
        <begin position="147"/>
        <end position="167"/>
    </location>
</feature>
<feature type="transmembrane region" description="Helical" evidence="2">
    <location>
        <begin position="179"/>
        <end position="199"/>
    </location>
</feature>
<dbReference type="STRING" id="48256.CLHUN_25920"/>
<reference evidence="3 4" key="1">
    <citation type="submission" date="2017-03" db="EMBL/GenBank/DDBJ databases">
        <title>Genome sequence of Clostridium hungatei DSM 14427.</title>
        <authorList>
            <person name="Poehlein A."/>
            <person name="Daniel R."/>
        </authorList>
    </citation>
    <scope>NUCLEOTIDE SEQUENCE [LARGE SCALE GENOMIC DNA]</scope>
    <source>
        <strain evidence="3 4">DSM 14427</strain>
    </source>
</reference>